<keyword evidence="2" id="KW-0614">Plasmid</keyword>
<dbReference type="PATRIC" id="fig|270351.10.peg.6097"/>
<reference evidence="3" key="2">
    <citation type="submission" date="2015-01" db="EMBL/GenBank/DDBJ databases">
        <title>Complete genome sequence of Methylobacterium aquaticum strain 22A.</title>
        <authorList>
            <person name="Tani A."/>
            <person name="Ogura Y."/>
            <person name="Hayashi T."/>
        </authorList>
    </citation>
    <scope>NUCLEOTIDE SEQUENCE [LARGE SCALE GENOMIC DNA]</scope>
    <source>
        <strain evidence="3">MA-22A</strain>
        <plasmid evidence="3">Plasmid pMaq22A_1p DNA</plasmid>
    </source>
</reference>
<geneLocation type="plasmid" evidence="3">
    <name>pMaq22A_1p DNA</name>
</geneLocation>
<dbReference type="AlphaFoldDB" id="A0A0C6G034"/>
<feature type="compositionally biased region" description="Polar residues" evidence="1">
    <location>
        <begin position="100"/>
        <end position="111"/>
    </location>
</feature>
<evidence type="ECO:0000313" key="3">
    <source>
        <dbReference type="Proteomes" id="UP000061432"/>
    </source>
</evidence>
<evidence type="ECO:0000256" key="1">
    <source>
        <dbReference type="SAM" id="MobiDB-lite"/>
    </source>
</evidence>
<feature type="compositionally biased region" description="Low complexity" evidence="1">
    <location>
        <begin position="160"/>
        <end position="175"/>
    </location>
</feature>
<feature type="region of interest" description="Disordered" evidence="1">
    <location>
        <begin position="61"/>
        <end position="200"/>
    </location>
</feature>
<reference evidence="2 3" key="1">
    <citation type="journal article" date="2015" name="Genome Announc.">
        <title>Complete Genome Sequence of Methylobacterium aquaticum Strain 22A, Isolated from Racomitrium japonicum Moss.</title>
        <authorList>
            <person name="Tani A."/>
            <person name="Ogura Y."/>
            <person name="Hayashi T."/>
            <person name="Kimbara K."/>
        </authorList>
    </citation>
    <scope>NUCLEOTIDE SEQUENCE [LARGE SCALE GENOMIC DNA]</scope>
    <source>
        <strain evidence="2 3">MA-22A</strain>
        <plasmid evidence="3">Plasmid pMaq22A_1p DNA</plasmid>
    </source>
</reference>
<name>A0A0C6G034_9HYPH</name>
<feature type="region of interest" description="Disordered" evidence="1">
    <location>
        <begin position="1"/>
        <end position="43"/>
    </location>
</feature>
<feature type="compositionally biased region" description="Polar residues" evidence="1">
    <location>
        <begin position="120"/>
        <end position="132"/>
    </location>
</feature>
<feature type="compositionally biased region" description="Basic and acidic residues" evidence="1">
    <location>
        <begin position="80"/>
        <end position="91"/>
    </location>
</feature>
<feature type="compositionally biased region" description="Polar residues" evidence="1">
    <location>
        <begin position="1"/>
        <end position="13"/>
    </location>
</feature>
<accession>A0A0C6G034</accession>
<protein>
    <submittedName>
        <fullName evidence="2">Uncharacterized protein</fullName>
    </submittedName>
</protein>
<organism evidence="2 3">
    <name type="scientific">Methylobacterium aquaticum</name>
    <dbReference type="NCBI Taxonomy" id="270351"/>
    <lineage>
        <taxon>Bacteria</taxon>
        <taxon>Pseudomonadati</taxon>
        <taxon>Pseudomonadota</taxon>
        <taxon>Alphaproteobacteria</taxon>
        <taxon>Hyphomicrobiales</taxon>
        <taxon>Methylobacteriaceae</taxon>
        <taxon>Methylobacterium</taxon>
    </lineage>
</organism>
<feature type="compositionally biased region" description="Low complexity" evidence="1">
    <location>
        <begin position="61"/>
        <end position="79"/>
    </location>
</feature>
<dbReference type="EMBL" id="AP014705">
    <property type="protein sequence ID" value="BAQ49065.1"/>
    <property type="molecule type" value="Genomic_DNA"/>
</dbReference>
<proteinExistence type="predicted"/>
<sequence>MTTISSASPSPVTAQRLPPPPRGPDSDRMAETIGSEVASGALSGADATALTNALGAIRSSLASGGAPAASTSDTAGAAGSRRDPAAMRSRIDGLIAEQVGNGTLTSDQASELKNLFASHGRSTTASTETGRAQGSHEPPPGPPPGDAETPGDARADGPSDDLASGGSASAADALSTFVKQLQSSQQNRAGYGAGGTPSGAAGAAAILLDFHA</sequence>
<dbReference type="RefSeq" id="WP_060850208.1">
    <property type="nucleotide sequence ID" value="NZ_AP014705.1"/>
</dbReference>
<feature type="compositionally biased region" description="Polar residues" evidence="1">
    <location>
        <begin position="177"/>
        <end position="188"/>
    </location>
</feature>
<dbReference type="OrthoDB" id="7585528at2"/>
<dbReference type="KEGG" id="maqu:Maq22A_1p33885"/>
<evidence type="ECO:0000313" key="2">
    <source>
        <dbReference type="EMBL" id="BAQ49065.1"/>
    </source>
</evidence>
<dbReference type="Proteomes" id="UP000061432">
    <property type="component" value="Plasmid pMaq22A_1p"/>
</dbReference>
<gene>
    <name evidence="2" type="ORF">Maq22A_1p33885</name>
</gene>